<feature type="binding site" evidence="10">
    <location>
        <begin position="278"/>
        <end position="279"/>
    </location>
    <ligand>
        <name>carbamoyl phosphate</name>
        <dbReference type="ChEBI" id="CHEBI:58228"/>
    </ligand>
</feature>
<evidence type="ECO:0000256" key="8">
    <source>
        <dbReference type="ARBA" id="ARBA00022679"/>
    </source>
</evidence>
<dbReference type="PANTHER" id="PTHR45753:SF3">
    <property type="entry name" value="ORNITHINE TRANSCARBAMYLASE, MITOCHONDRIAL"/>
    <property type="match status" value="1"/>
</dbReference>
<accession>C8W635</accession>
<evidence type="ECO:0000256" key="11">
    <source>
        <dbReference type="NCBIfam" id="TIGR00658"/>
    </source>
</evidence>
<organism evidence="14 15">
    <name type="scientific">Desulfofarcimen acetoxidans (strain ATCC 49208 / DSM 771 / KCTC 5769 / VKM B-1644 / 5575)</name>
    <name type="common">Desulfotomaculum acetoxidans</name>
    <dbReference type="NCBI Taxonomy" id="485916"/>
    <lineage>
        <taxon>Bacteria</taxon>
        <taxon>Bacillati</taxon>
        <taxon>Bacillota</taxon>
        <taxon>Clostridia</taxon>
        <taxon>Eubacteriales</taxon>
        <taxon>Peptococcaceae</taxon>
        <taxon>Desulfofarcimen</taxon>
    </lineage>
</organism>
<dbReference type="PROSITE" id="PS00097">
    <property type="entry name" value="CARBAMOYLTRANSFERASE"/>
    <property type="match status" value="1"/>
</dbReference>
<dbReference type="SUPFAM" id="SSF53671">
    <property type="entry name" value="Aspartate/ornithine carbamoyltransferase"/>
    <property type="match status" value="1"/>
</dbReference>
<comment type="similarity">
    <text evidence="4 10">Belongs to the aspartate/ornithine carbamoyltransferase superfamily. OTCase family.</text>
</comment>
<protein>
    <recommendedName>
        <fullName evidence="6 11">Ornithine carbamoyltransferase</fullName>
        <ecNumber evidence="5 11">2.1.3.3</ecNumber>
    </recommendedName>
</protein>
<dbReference type="GO" id="GO:0004585">
    <property type="term" value="F:ornithine carbamoyltransferase activity"/>
    <property type="evidence" value="ECO:0007669"/>
    <property type="project" value="UniProtKB-UniRule"/>
</dbReference>
<gene>
    <name evidence="14" type="ordered locus">Dtox_0570</name>
</gene>
<dbReference type="PRINTS" id="PR00102">
    <property type="entry name" value="OTCASE"/>
</dbReference>
<dbReference type="GO" id="GO:0016597">
    <property type="term" value="F:amino acid binding"/>
    <property type="evidence" value="ECO:0007669"/>
    <property type="project" value="InterPro"/>
</dbReference>
<keyword evidence="7 10" id="KW-0963">Cytoplasm</keyword>
<sequence>MSSLLQLPISKDFKGRDFLLLLDFSAEEIKHLINVAVELKAIQKKGEPHPYLQGKTLAMIFQKSSTRTRVSFEVAMYQLGGYPLFLSSNDLQMGRGETIADTARTLSRYVDGIMIRTYAQSDVEELAEYADIPVINGLTDLVHPTQVIADLQTVLEHKGKLAGLKMAFLGDGNNVAHSLMAGCAKVGMNITLANPAGYKPLPEMVEKAKQVAETTGSIIEIIEDPVAAVKDADVIYTDVWASMGQEKEQEERAKMMAPYQVNAELVRHAKPDYIFLHCLPAKREQEVTSEILDSNHSAAFDEAENRLHAHKAILALLMQK</sequence>
<dbReference type="KEGG" id="dae:Dtox_0570"/>
<proteinExistence type="inferred from homology"/>
<comment type="catalytic activity">
    <reaction evidence="9 10">
        <text>carbamoyl phosphate + L-ornithine = L-citrulline + phosphate + H(+)</text>
        <dbReference type="Rhea" id="RHEA:19513"/>
        <dbReference type="ChEBI" id="CHEBI:15378"/>
        <dbReference type="ChEBI" id="CHEBI:43474"/>
        <dbReference type="ChEBI" id="CHEBI:46911"/>
        <dbReference type="ChEBI" id="CHEBI:57743"/>
        <dbReference type="ChEBI" id="CHEBI:58228"/>
        <dbReference type="EC" id="2.1.3.3"/>
    </reaction>
</comment>
<dbReference type="STRING" id="485916.Dtox_0570"/>
<evidence type="ECO:0000256" key="4">
    <source>
        <dbReference type="ARBA" id="ARBA00007805"/>
    </source>
</evidence>
<dbReference type="Pfam" id="PF02729">
    <property type="entry name" value="OTCace_N"/>
    <property type="match status" value="1"/>
</dbReference>
<evidence type="ECO:0000259" key="12">
    <source>
        <dbReference type="Pfam" id="PF00185"/>
    </source>
</evidence>
<dbReference type="AlphaFoldDB" id="C8W635"/>
<feature type="binding site" evidence="10">
    <location>
        <begin position="242"/>
        <end position="243"/>
    </location>
    <ligand>
        <name>L-ornithine</name>
        <dbReference type="ChEBI" id="CHEBI:46911"/>
    </ligand>
</feature>
<dbReference type="PRINTS" id="PR00100">
    <property type="entry name" value="AOTCASE"/>
</dbReference>
<dbReference type="NCBIfam" id="TIGR00658">
    <property type="entry name" value="orni_carb_tr"/>
    <property type="match status" value="1"/>
</dbReference>
<dbReference type="InterPro" id="IPR006132">
    <property type="entry name" value="Asp/Orn_carbamoyltranf_P-bd"/>
</dbReference>
<evidence type="ECO:0000256" key="6">
    <source>
        <dbReference type="ARBA" id="ARBA00016634"/>
    </source>
</evidence>
<evidence type="ECO:0000313" key="14">
    <source>
        <dbReference type="EMBL" id="ACV61490.1"/>
    </source>
</evidence>
<comment type="subcellular location">
    <subcellularLocation>
        <location evidence="2 10">Cytoplasm</location>
    </subcellularLocation>
</comment>
<dbReference type="GO" id="GO:0005737">
    <property type="term" value="C:cytoplasm"/>
    <property type="evidence" value="ECO:0007669"/>
    <property type="project" value="UniProtKB-SubCell"/>
</dbReference>
<dbReference type="HAMAP" id="MF_01109">
    <property type="entry name" value="OTCase"/>
    <property type="match status" value="1"/>
</dbReference>
<dbReference type="PANTHER" id="PTHR45753">
    <property type="entry name" value="ORNITHINE CARBAMOYLTRANSFERASE, MITOCHONDRIAL"/>
    <property type="match status" value="1"/>
</dbReference>
<dbReference type="GO" id="GO:0042450">
    <property type="term" value="P:L-arginine biosynthetic process via ornithine"/>
    <property type="evidence" value="ECO:0007669"/>
    <property type="project" value="UniProtKB-UniRule"/>
</dbReference>
<evidence type="ECO:0000256" key="3">
    <source>
        <dbReference type="ARBA" id="ARBA00004975"/>
    </source>
</evidence>
<dbReference type="FunFam" id="3.40.50.1370:FF:000008">
    <property type="entry name" value="Ornithine carbamoyltransferase"/>
    <property type="match status" value="1"/>
</dbReference>
<evidence type="ECO:0000256" key="2">
    <source>
        <dbReference type="ARBA" id="ARBA00004496"/>
    </source>
</evidence>
<dbReference type="RefSeq" id="WP_015756209.1">
    <property type="nucleotide sequence ID" value="NC_013216.1"/>
</dbReference>
<dbReference type="EMBL" id="CP001720">
    <property type="protein sequence ID" value="ACV61490.1"/>
    <property type="molecule type" value="Genomic_DNA"/>
</dbReference>
<dbReference type="InterPro" id="IPR036901">
    <property type="entry name" value="Asp/Orn_carbamoylTrfase_sf"/>
</dbReference>
<feature type="binding site" evidence="10">
    <location>
        <position position="238"/>
    </location>
    <ligand>
        <name>L-ornithine</name>
        <dbReference type="ChEBI" id="CHEBI:46911"/>
    </ligand>
</feature>
<evidence type="ECO:0000313" key="15">
    <source>
        <dbReference type="Proteomes" id="UP000002217"/>
    </source>
</evidence>
<comment type="pathway">
    <text evidence="3">Amino-acid biosynthesis; L-arginine biosynthesis; L-arginine from L-ornithine and carbamoyl phosphate: step 1/3.</text>
</comment>
<dbReference type="Gene3D" id="3.40.50.1370">
    <property type="entry name" value="Aspartate/ornithine carbamoyltransferase"/>
    <property type="match status" value="2"/>
</dbReference>
<dbReference type="InterPro" id="IPR006130">
    <property type="entry name" value="Asp/Orn_carbamoylTrfase"/>
</dbReference>
<feature type="binding site" evidence="10">
    <location>
        <position position="92"/>
    </location>
    <ligand>
        <name>carbamoyl phosphate</name>
        <dbReference type="ChEBI" id="CHEBI:58228"/>
    </ligand>
</feature>
<keyword evidence="15" id="KW-1185">Reference proteome</keyword>
<reference evidence="14 15" key="1">
    <citation type="journal article" date="2009" name="Stand. Genomic Sci.">
        <title>Complete genome sequence of Desulfotomaculum acetoxidans type strain (5575).</title>
        <authorList>
            <person name="Spring S."/>
            <person name="Lapidus A."/>
            <person name="Schroder M."/>
            <person name="Gleim D."/>
            <person name="Sims D."/>
            <person name="Meincke L."/>
            <person name="Glavina Del Rio T."/>
            <person name="Tice H."/>
            <person name="Copeland A."/>
            <person name="Cheng J.F."/>
            <person name="Lucas S."/>
            <person name="Chen F."/>
            <person name="Nolan M."/>
            <person name="Bruce D."/>
            <person name="Goodwin L."/>
            <person name="Pitluck S."/>
            <person name="Ivanova N."/>
            <person name="Mavromatis K."/>
            <person name="Mikhailova N."/>
            <person name="Pati A."/>
            <person name="Chen A."/>
            <person name="Palaniappan K."/>
            <person name="Land M."/>
            <person name="Hauser L."/>
            <person name="Chang Y.J."/>
            <person name="Jeffries C.D."/>
            <person name="Chain P."/>
            <person name="Saunders E."/>
            <person name="Brettin T."/>
            <person name="Detter J.C."/>
            <person name="Goker M."/>
            <person name="Bristow J."/>
            <person name="Eisen J.A."/>
            <person name="Markowitz V."/>
            <person name="Hugenholtz P."/>
            <person name="Kyrpides N.C."/>
            <person name="Klenk H.P."/>
            <person name="Han C."/>
        </authorList>
    </citation>
    <scope>NUCLEOTIDE SEQUENCE [LARGE SCALE GENOMIC DNA]</scope>
    <source>
        <strain evidence="15">ATCC 49208 / DSM 771 / VKM B-1644</strain>
    </source>
</reference>
<dbReference type="InterPro" id="IPR006131">
    <property type="entry name" value="Asp_carbamoyltransf_Asp/Orn-bd"/>
</dbReference>
<feature type="binding site" evidence="10">
    <location>
        <begin position="143"/>
        <end position="146"/>
    </location>
    <ligand>
        <name>carbamoyl phosphate</name>
        <dbReference type="ChEBI" id="CHEBI:58228"/>
    </ligand>
</feature>
<evidence type="ECO:0000256" key="10">
    <source>
        <dbReference type="HAMAP-Rule" id="MF_01109"/>
    </source>
</evidence>
<feature type="binding site" evidence="10">
    <location>
        <position position="174"/>
    </location>
    <ligand>
        <name>L-ornithine</name>
        <dbReference type="ChEBI" id="CHEBI:46911"/>
    </ligand>
</feature>
<comment type="function">
    <text evidence="1">Reversibly catalyzes the transfer of the carbamoyl group from carbamoyl phosphate (CP) to the N(epsilon) atom of ornithine (ORN) to produce L-citrulline.</text>
</comment>
<dbReference type="NCBIfam" id="NF001986">
    <property type="entry name" value="PRK00779.1"/>
    <property type="match status" value="1"/>
</dbReference>
<keyword evidence="8 10" id="KW-0808">Transferase</keyword>
<evidence type="ECO:0000256" key="1">
    <source>
        <dbReference type="ARBA" id="ARBA00003822"/>
    </source>
</evidence>
<dbReference type="InterPro" id="IPR002292">
    <property type="entry name" value="Orn/put_carbamltrans"/>
</dbReference>
<evidence type="ECO:0000256" key="9">
    <source>
        <dbReference type="ARBA" id="ARBA00048772"/>
    </source>
</evidence>
<dbReference type="EC" id="2.1.3.3" evidence="5 11"/>
<dbReference type="OrthoDB" id="9802587at2"/>
<feature type="domain" description="Aspartate/ornithine carbamoyltransferase Asp/Orn-binding" evidence="12">
    <location>
        <begin position="163"/>
        <end position="317"/>
    </location>
</feature>
<evidence type="ECO:0000259" key="13">
    <source>
        <dbReference type="Pfam" id="PF02729"/>
    </source>
</evidence>
<feature type="domain" description="Aspartate/ornithine carbamoyltransferase carbamoyl-P binding" evidence="13">
    <location>
        <begin position="16"/>
        <end position="156"/>
    </location>
</feature>
<dbReference type="Pfam" id="PF00185">
    <property type="entry name" value="OTCace"/>
    <property type="match status" value="1"/>
</dbReference>
<dbReference type="GO" id="GO:0019240">
    <property type="term" value="P:citrulline biosynthetic process"/>
    <property type="evidence" value="ECO:0007669"/>
    <property type="project" value="TreeGrafter"/>
</dbReference>
<evidence type="ECO:0000256" key="7">
    <source>
        <dbReference type="ARBA" id="ARBA00022490"/>
    </source>
</evidence>
<name>C8W635_DESAS</name>
<feature type="binding site" evidence="10">
    <location>
        <begin position="65"/>
        <end position="68"/>
    </location>
    <ligand>
        <name>carbamoyl phosphate</name>
        <dbReference type="ChEBI" id="CHEBI:58228"/>
    </ligand>
</feature>
<dbReference type="Proteomes" id="UP000002217">
    <property type="component" value="Chromosome"/>
</dbReference>
<dbReference type="FunFam" id="3.40.50.1370:FF:000016">
    <property type="entry name" value="Ornithine carbamoyltransferase"/>
    <property type="match status" value="1"/>
</dbReference>
<dbReference type="eggNOG" id="COG0078">
    <property type="taxonomic scope" value="Bacteria"/>
</dbReference>
<evidence type="ECO:0000256" key="5">
    <source>
        <dbReference type="ARBA" id="ARBA00013007"/>
    </source>
</evidence>
<dbReference type="InterPro" id="IPR024904">
    <property type="entry name" value="OTCase_ArgI"/>
</dbReference>
<feature type="binding site" evidence="10">
    <location>
        <position position="116"/>
    </location>
    <ligand>
        <name>carbamoyl phosphate</name>
        <dbReference type="ChEBI" id="CHEBI:58228"/>
    </ligand>
</feature>
<dbReference type="HOGENOM" id="CLU_043846_3_2_9"/>
<feature type="binding site" evidence="10">
    <location>
        <position position="306"/>
    </location>
    <ligand>
        <name>carbamoyl phosphate</name>
        <dbReference type="ChEBI" id="CHEBI:58228"/>
    </ligand>
</feature>